<protein>
    <recommendedName>
        <fullName evidence="14">C3H1-type domain-containing protein</fullName>
    </recommendedName>
</protein>
<keyword evidence="2 7" id="KW-0863">Zinc-finger</keyword>
<dbReference type="OMA" id="WVAMEVP"/>
<dbReference type="InterPro" id="IPR000571">
    <property type="entry name" value="Znf_CCCH"/>
</dbReference>
<feature type="region of interest" description="Disordered" evidence="8">
    <location>
        <begin position="601"/>
        <end position="626"/>
    </location>
</feature>
<dbReference type="STRING" id="4538.I1QFA1"/>
<evidence type="ECO:0000256" key="7">
    <source>
        <dbReference type="PROSITE-ProRule" id="PRU00723"/>
    </source>
</evidence>
<name>I1QFA1_ORYGL</name>
<dbReference type="GO" id="GO:0003723">
    <property type="term" value="F:RNA binding"/>
    <property type="evidence" value="ECO:0007669"/>
    <property type="project" value="UniProtKB-UniRule"/>
</dbReference>
<dbReference type="Gramene" id="ORGLA08G0010200.1">
    <property type="protein sequence ID" value="ORGLA08G0010200.1"/>
    <property type="gene ID" value="ORGLA08G0010200"/>
</dbReference>
<dbReference type="CDD" id="cd12458">
    <property type="entry name" value="RRM_AtC3H46_like"/>
    <property type="match status" value="1"/>
</dbReference>
<accession>I1QFA1</accession>
<evidence type="ECO:0000256" key="8">
    <source>
        <dbReference type="SAM" id="MobiDB-lite"/>
    </source>
</evidence>
<dbReference type="eggNOG" id="ENOG502QS3A">
    <property type="taxonomic scope" value="Eukaryota"/>
</dbReference>
<dbReference type="PROSITE" id="PS50103">
    <property type="entry name" value="ZF_C3H1"/>
    <property type="match status" value="1"/>
</dbReference>
<dbReference type="SUPFAM" id="SSF90229">
    <property type="entry name" value="CCCH zinc finger"/>
    <property type="match status" value="1"/>
</dbReference>
<dbReference type="GO" id="GO:0008270">
    <property type="term" value="F:zinc ion binding"/>
    <property type="evidence" value="ECO:0007669"/>
    <property type="project" value="UniProtKB-KW"/>
</dbReference>
<keyword evidence="13" id="KW-1185">Reference proteome</keyword>
<dbReference type="AlphaFoldDB" id="I1QFA1"/>
<dbReference type="InterPro" id="IPR035979">
    <property type="entry name" value="RBD_domain_sf"/>
</dbReference>
<dbReference type="InterPro" id="IPR034365">
    <property type="entry name" value="AtC3H46-like_RRM"/>
</dbReference>
<keyword evidence="3 7" id="KW-0862">Zinc</keyword>
<dbReference type="HOGENOM" id="CLU_028778_2_0_1"/>
<dbReference type="PROSITE" id="PS51644">
    <property type="entry name" value="HTH_OST"/>
    <property type="match status" value="1"/>
</dbReference>
<dbReference type="SUPFAM" id="SSF54928">
    <property type="entry name" value="RNA-binding domain, RBD"/>
    <property type="match status" value="1"/>
</dbReference>
<evidence type="ECO:0000259" key="9">
    <source>
        <dbReference type="PROSITE" id="PS50102"/>
    </source>
</evidence>
<evidence type="ECO:0000313" key="12">
    <source>
        <dbReference type="EnsemblPlants" id="ORGLA08G0010200.1"/>
    </source>
</evidence>
<keyword evidence="5" id="KW-0238">DNA-binding</keyword>
<dbReference type="InterPro" id="IPR012677">
    <property type="entry name" value="Nucleotide-bd_a/b_plait_sf"/>
</dbReference>
<feature type="region of interest" description="Disordered" evidence="8">
    <location>
        <begin position="243"/>
        <end position="264"/>
    </location>
</feature>
<dbReference type="Proteomes" id="UP000007306">
    <property type="component" value="Chromosome 8"/>
</dbReference>
<feature type="domain" description="C3H1-type" evidence="10">
    <location>
        <begin position="263"/>
        <end position="290"/>
    </location>
</feature>
<organism evidence="12 13">
    <name type="scientific">Oryza glaberrima</name>
    <name type="common">African rice</name>
    <dbReference type="NCBI Taxonomy" id="4538"/>
    <lineage>
        <taxon>Eukaryota</taxon>
        <taxon>Viridiplantae</taxon>
        <taxon>Streptophyta</taxon>
        <taxon>Embryophyta</taxon>
        <taxon>Tracheophyta</taxon>
        <taxon>Spermatophyta</taxon>
        <taxon>Magnoliopsida</taxon>
        <taxon>Liliopsida</taxon>
        <taxon>Poales</taxon>
        <taxon>Poaceae</taxon>
        <taxon>BOP clade</taxon>
        <taxon>Oryzoideae</taxon>
        <taxon>Oryzeae</taxon>
        <taxon>Oryzinae</taxon>
        <taxon>Oryza</taxon>
    </lineage>
</organism>
<evidence type="ECO:0000256" key="5">
    <source>
        <dbReference type="ARBA" id="ARBA00023125"/>
    </source>
</evidence>
<evidence type="ECO:0000256" key="3">
    <source>
        <dbReference type="ARBA" id="ARBA00022833"/>
    </source>
</evidence>
<evidence type="ECO:0000256" key="2">
    <source>
        <dbReference type="ARBA" id="ARBA00022771"/>
    </source>
</evidence>
<dbReference type="Pfam" id="PF23182">
    <property type="entry name" value="PABC_AtC3H46"/>
    <property type="match status" value="1"/>
</dbReference>
<dbReference type="InterPro" id="IPR000504">
    <property type="entry name" value="RRM_dom"/>
</dbReference>
<dbReference type="PANTHER" id="PTHR24009">
    <property type="entry name" value="RNA-BINDING (RRM/RBD/RNP MOTIFS)"/>
    <property type="match status" value="1"/>
</dbReference>
<dbReference type="GeneID" id="127783374"/>
<dbReference type="Pfam" id="PF00642">
    <property type="entry name" value="zf-CCCH"/>
    <property type="match status" value="1"/>
</dbReference>
<feature type="compositionally biased region" description="Gly residues" evidence="8">
    <location>
        <begin position="243"/>
        <end position="253"/>
    </location>
</feature>
<dbReference type="RefSeq" id="XP_052166595.1">
    <property type="nucleotide sequence ID" value="XM_052310635.1"/>
</dbReference>
<sequence>MRCDRCARDTIHPIESRALDRSRILFLLCCYKRRPRFRFHVHQWWWWVAMEVPELVKLAFARVQRVEPEHVGKIFGVMLLREPDEDELVQLAYGPEATLLAKIEDTKAALTVIYARCSAAAAHGPPGGGGVGVGGGGGYHQQPQQLFSRPPVPACGGVRHHYSPAAAAAAAFGYQVQSPQYWPDSPPAPPTKAAQQEFAPPGLVVDASAEGPYPLRGGQHVLDDNNFGGGYYYPAGEDAFPNGGGGGGGGGGSPARARRSNGLSTRRPCHYFSKGICKNGQNCHYSHHQVYQDALAGAAINGDVYNHQPGGVTPGSLETLEMEITELLNSRRGQPVSIASLPTLYGEKYGKGLQADGYLTESQRHGKAGYSLTRLLSRLNKIRVIERPHGQHSVVLAEDAAKYMDFRGGGGGGGGDTGSVPASSHQIYLTFPAESTFAEDDVANYFGQYGPVRDVRIPCQERRMFGFVSFQSPETVSTILMRRNPHFICGSRVLVKPYREKSKCVDRTCVDNIKSMVPYCPPRFFEFDQELYTAEYDASRLMRKQLAEKREMLLEMERRRATVRRLESMPPQFAYFDCSIEDASPLHSLQDDSKQLDLMNPSLASPDPLEIVSNSQAPPTQAGNIYDDHESNQIELLPESPFAASAPAGNSISTII</sequence>
<feature type="domain" description="HTH OST-type" evidence="11">
    <location>
        <begin position="316"/>
        <end position="399"/>
    </location>
</feature>
<evidence type="ECO:0008006" key="14">
    <source>
        <dbReference type="Google" id="ProtNLM"/>
    </source>
</evidence>
<reference evidence="12" key="1">
    <citation type="submission" date="2015-06" db="UniProtKB">
        <authorList>
            <consortium name="EnsemblPlants"/>
        </authorList>
    </citation>
    <scope>IDENTIFICATION</scope>
</reference>
<evidence type="ECO:0000259" key="10">
    <source>
        <dbReference type="PROSITE" id="PS50103"/>
    </source>
</evidence>
<dbReference type="GO" id="GO:0003677">
    <property type="term" value="F:DNA binding"/>
    <property type="evidence" value="ECO:0007669"/>
    <property type="project" value="UniProtKB-KW"/>
</dbReference>
<reference evidence="12 13" key="2">
    <citation type="submission" date="2018-04" db="EMBL/GenBank/DDBJ databases">
        <title>OglaRS2 (Oryza glaberrima Reference Sequence Version 2).</title>
        <authorList>
            <person name="Zhang J."/>
            <person name="Kudrna D."/>
            <person name="Lee S."/>
            <person name="Talag J."/>
            <person name="Rajasekar S."/>
            <person name="Wing R.A."/>
        </authorList>
    </citation>
    <scope>NUCLEOTIDE SEQUENCE [LARGE SCALE GENOMIC DNA]</scope>
    <source>
        <strain evidence="12 13">cv. IRGC 96717</strain>
    </source>
</reference>
<dbReference type="PANTHER" id="PTHR24009:SF0">
    <property type="entry name" value="ZINC FINGER CCCH DOMAIN-CONTAINING PROTEIN 18"/>
    <property type="match status" value="1"/>
</dbReference>
<dbReference type="SMART" id="SM00360">
    <property type="entry name" value="RRM"/>
    <property type="match status" value="1"/>
</dbReference>
<evidence type="ECO:0000256" key="1">
    <source>
        <dbReference type="ARBA" id="ARBA00022723"/>
    </source>
</evidence>
<dbReference type="PROSITE" id="PS50102">
    <property type="entry name" value="RRM"/>
    <property type="match status" value="1"/>
</dbReference>
<dbReference type="InterPro" id="IPR025605">
    <property type="entry name" value="OST-HTH/LOTUS_dom"/>
</dbReference>
<evidence type="ECO:0000256" key="6">
    <source>
        <dbReference type="PROSITE-ProRule" id="PRU00176"/>
    </source>
</evidence>
<dbReference type="EnsemblPlants" id="ORGLA08G0010200.1">
    <property type="protein sequence ID" value="ORGLA08G0010200.1"/>
    <property type="gene ID" value="ORGLA08G0010200"/>
</dbReference>
<dbReference type="KEGG" id="ogl:127783374"/>
<dbReference type="InterPro" id="IPR056276">
    <property type="entry name" value="AtC3H46-like_PABC-like"/>
</dbReference>
<dbReference type="FunFam" id="3.30.70.330:FF:000678">
    <property type="entry name" value="zinc finger CCCH domain-containing protein 53-like isoform X2"/>
    <property type="match status" value="1"/>
</dbReference>
<evidence type="ECO:0000313" key="13">
    <source>
        <dbReference type="Proteomes" id="UP000007306"/>
    </source>
</evidence>
<dbReference type="InterPro" id="IPR036855">
    <property type="entry name" value="Znf_CCCH_sf"/>
</dbReference>
<keyword evidence="4 6" id="KW-0694">RNA-binding</keyword>
<gene>
    <name evidence="12" type="primary">LOC127783374</name>
</gene>
<feature type="zinc finger region" description="C3H1-type" evidence="7">
    <location>
        <begin position="263"/>
        <end position="290"/>
    </location>
</feature>
<feature type="domain" description="RRM" evidence="9">
    <location>
        <begin position="425"/>
        <end position="500"/>
    </location>
</feature>
<dbReference type="Pfam" id="PF00076">
    <property type="entry name" value="RRM_1"/>
    <property type="match status" value="1"/>
</dbReference>
<evidence type="ECO:0000256" key="4">
    <source>
        <dbReference type="ARBA" id="ARBA00022884"/>
    </source>
</evidence>
<keyword evidence="1 7" id="KW-0479">Metal-binding</keyword>
<evidence type="ECO:0000259" key="11">
    <source>
        <dbReference type="PROSITE" id="PS51644"/>
    </source>
</evidence>
<proteinExistence type="predicted"/>
<feature type="compositionally biased region" description="Polar residues" evidence="8">
    <location>
        <begin position="612"/>
        <end position="623"/>
    </location>
</feature>
<dbReference type="Pfam" id="PF12872">
    <property type="entry name" value="OST-HTH"/>
    <property type="match status" value="1"/>
</dbReference>
<dbReference type="Gene3D" id="3.30.70.330">
    <property type="match status" value="1"/>
</dbReference>
<dbReference type="Gene3D" id="1.20.120.1350">
    <property type="entry name" value="Pneumovirus matrix protein 2 (M2), zinc-binding domain"/>
    <property type="match status" value="1"/>
</dbReference>